<gene>
    <name evidence="1" type="ORF">H2B01_01155</name>
</gene>
<organism evidence="1 2">
    <name type="scientific">Candidatus Nitrosomaritimum aestuariumsis</name>
    <dbReference type="NCBI Taxonomy" id="3342354"/>
    <lineage>
        <taxon>Archaea</taxon>
        <taxon>Nitrososphaerota</taxon>
        <taxon>Nitrososphaeria</taxon>
        <taxon>Nitrosopumilales</taxon>
        <taxon>Nitrosopumilaceae</taxon>
        <taxon>Candidatus Nitrosomaritimum</taxon>
    </lineage>
</organism>
<sequence length="393" mass="43470">MLQYFLIFAIFFTPAFAQQIPDYEKPYAPIFTDKPSYSWTDKMRITILAPSWNTDRHLIDTIGDDNFNPIKISTNEKSLEPYRFTETGTNTGIFTAEVTLTGFLHDVDGDGEFDTMPRTLGNGPTSGFLETERDSAITISFEFADGVVLTESVPVSWNLGDTQFSESNYLSDKTAMIRVIDPDLNLNPEALDTIMVEVSSDSDLAGIDVDAVETSESSGVFVATISFTQNLSSSGSRLLALPGDGIYAKYIDYTLPKPYTTADNLEIISLSKVNSSIPTLERVSNLPISFTNSMGNQLDSFGVNNRIQIVGSIINEQNFDQPFVYLIQVKDQDDKVVSLSWVSGNLSGNQNLDVSQSWLPKNSGNFTIQTFVWTSLSEQIPLSDFLSTSINIK</sequence>
<protein>
    <submittedName>
        <fullName evidence="1">Uncharacterized protein</fullName>
    </submittedName>
</protein>
<dbReference type="EMBL" id="JACEMX010000031">
    <property type="protein sequence ID" value="MBA4462778.1"/>
    <property type="molecule type" value="Genomic_DNA"/>
</dbReference>
<reference evidence="1 2" key="1">
    <citation type="journal article" date="2020" name="Appl. Environ. Microbiol.">
        <title>Genomic Characteristics of a Novel Species of Ammonia-Oxidizing Archaea from the Jiulong River Estuary.</title>
        <authorList>
            <person name="Zou D."/>
            <person name="Wan R."/>
            <person name="Han L."/>
            <person name="Xu M.N."/>
            <person name="Liu Y."/>
            <person name="Liu H."/>
            <person name="Kao S.J."/>
            <person name="Li M."/>
        </authorList>
    </citation>
    <scope>NUCLEOTIDE SEQUENCE [LARGE SCALE GENOMIC DNA]</scope>
    <source>
        <strain evidence="1">S2bin1</strain>
    </source>
</reference>
<proteinExistence type="predicted"/>
<accession>A0AC60W6F0</accession>
<name>A0AC60W6F0_9ARCH</name>
<evidence type="ECO:0000313" key="1">
    <source>
        <dbReference type="EMBL" id="MBA4462778.1"/>
    </source>
</evidence>
<comment type="caution">
    <text evidence="1">The sequence shown here is derived from an EMBL/GenBank/DDBJ whole genome shotgun (WGS) entry which is preliminary data.</text>
</comment>
<evidence type="ECO:0000313" key="2">
    <source>
        <dbReference type="Proteomes" id="UP000591542"/>
    </source>
</evidence>
<dbReference type="Proteomes" id="UP000591542">
    <property type="component" value="Unassembled WGS sequence"/>
</dbReference>